<dbReference type="KEGG" id="nss:113425753"/>
<feature type="compositionally biased region" description="Basic and acidic residues" evidence="2">
    <location>
        <begin position="177"/>
        <end position="192"/>
    </location>
</feature>
<feature type="compositionally biased region" description="Basic and acidic residues" evidence="2">
    <location>
        <begin position="107"/>
        <end position="122"/>
    </location>
</feature>
<reference evidence="4" key="1">
    <citation type="submission" date="2025-08" db="UniProtKB">
        <authorList>
            <consortium name="RefSeq"/>
        </authorList>
    </citation>
    <scope>IDENTIFICATION</scope>
</reference>
<gene>
    <name evidence="4" type="primary">LOC113425753</name>
</gene>
<feature type="coiled-coil region" evidence="1">
    <location>
        <begin position="411"/>
        <end position="448"/>
    </location>
</feature>
<evidence type="ECO:0000313" key="4">
    <source>
        <dbReference type="RefSeq" id="XP_026543787.1"/>
    </source>
</evidence>
<organism evidence="3 4">
    <name type="scientific">Notechis scutatus</name>
    <name type="common">mainland tiger snake</name>
    <dbReference type="NCBI Taxonomy" id="8663"/>
    <lineage>
        <taxon>Eukaryota</taxon>
        <taxon>Metazoa</taxon>
        <taxon>Chordata</taxon>
        <taxon>Craniata</taxon>
        <taxon>Vertebrata</taxon>
        <taxon>Euteleostomi</taxon>
        <taxon>Lepidosauria</taxon>
        <taxon>Squamata</taxon>
        <taxon>Bifurcata</taxon>
        <taxon>Unidentata</taxon>
        <taxon>Episquamata</taxon>
        <taxon>Toxicofera</taxon>
        <taxon>Serpentes</taxon>
        <taxon>Colubroidea</taxon>
        <taxon>Elapidae</taxon>
        <taxon>Hydrophiinae</taxon>
        <taxon>Notechis</taxon>
    </lineage>
</organism>
<keyword evidence="1" id="KW-0175">Coiled coil</keyword>
<keyword evidence="3" id="KW-1185">Reference proteome</keyword>
<feature type="coiled-coil region" evidence="1">
    <location>
        <begin position="290"/>
        <end position="317"/>
    </location>
</feature>
<feature type="compositionally biased region" description="Polar residues" evidence="2">
    <location>
        <begin position="146"/>
        <end position="158"/>
    </location>
</feature>
<feature type="coiled-coil region" evidence="1">
    <location>
        <begin position="650"/>
        <end position="691"/>
    </location>
</feature>
<feature type="region of interest" description="Disordered" evidence="2">
    <location>
        <begin position="50"/>
        <end position="263"/>
    </location>
</feature>
<feature type="compositionally biased region" description="Basic and acidic residues" evidence="2">
    <location>
        <begin position="755"/>
        <end position="795"/>
    </location>
</feature>
<name>A0A6J1VKV8_9SAUR</name>
<sequence length="847" mass="96285">MTSWEMDCREWQLQLPDSKEAPSRSESICTEDLADEFHKGLVNVLLSSDEDEAPSGLASGPRDLRPPTSHATILPEMAGPCPAFRSLHPDSDSPRLESTSQRWPAEASKEKRSQELAPHSREGPLQSLPQQGVKNVEAPREKGSVLRQNCSVKSSSGTDIGRGGQPWKRSPHARLQSAREEAKLLGGKERLTPPELGMDPGVIYGPRDAEKTPALARRPRETWAVALSADVHGEVPERGETGGPDVKKPQMPARNPWRSSSSSVFDVDEEPFAQLAGQKRTSSNFRRADLVLLEYKRDIYLKEVVELEEELSLLRRQGRKYGALQVEALLSQKDLEIARMHKNLSGLEVEKEALDGIVQSLKKEHQQQLKKVQQDAFQEKEKDLCKLREEMQLQEKRALQKCVESSEVAKASALQEQAVTFQKEIEDLQKILKEREAEVIQLQEAMQKQAMALKANEVAQDALHQEQKKWEANAQAALRMQREVLGEQDRRRQADLQRALEKERKLNRALRNEAGDLRQKIEGLENQARLLEEEKRASLEELQVGLQKEKDEALQRLREELEQERMQEREEMRTKLQQMKEGEEHLQVECSRMSLREQEAWAQADQMDHFWATQVAIACQQLQEVLPEKAALRPHLLCRGVLPLSSGAALQALREVKEEIQSYIQDLNHELEQRRQRISQIQREKEVELRQQKEQLHLESRSVLEALKEQLVQEHMNDILALQRSWLKEGQGKDNPGWDPSLGKLHAAQKKVVCEKDDADHTPIHQPKGRLERDGPWKNTGEGKEKQLGGSEGRKSPPCPRRTGETNRKVEALQDTGKAWKMWVEDVDAAVVHWGEAASVCCSGSQP</sequence>
<accession>A0A6J1VKV8</accession>
<protein>
    <submittedName>
        <fullName evidence="4">Trichohyalin-like</fullName>
    </submittedName>
</protein>
<feature type="coiled-coil region" evidence="1">
    <location>
        <begin position="344"/>
        <end position="382"/>
    </location>
</feature>
<dbReference type="AlphaFoldDB" id="A0A6J1VKV8"/>
<dbReference type="Proteomes" id="UP000504612">
    <property type="component" value="Unplaced"/>
</dbReference>
<proteinExistence type="predicted"/>
<feature type="coiled-coil region" evidence="1">
    <location>
        <begin position="493"/>
        <end position="589"/>
    </location>
</feature>
<evidence type="ECO:0000256" key="2">
    <source>
        <dbReference type="SAM" id="MobiDB-lite"/>
    </source>
</evidence>
<evidence type="ECO:0000256" key="1">
    <source>
        <dbReference type="SAM" id="Coils"/>
    </source>
</evidence>
<dbReference type="RefSeq" id="XP_026543787.1">
    <property type="nucleotide sequence ID" value="XM_026688002.1"/>
</dbReference>
<feature type="compositionally biased region" description="Basic and acidic residues" evidence="2">
    <location>
        <begin position="802"/>
        <end position="812"/>
    </location>
</feature>
<feature type="compositionally biased region" description="Basic and acidic residues" evidence="2">
    <location>
        <begin position="231"/>
        <end position="248"/>
    </location>
</feature>
<evidence type="ECO:0000313" key="3">
    <source>
        <dbReference type="Proteomes" id="UP000504612"/>
    </source>
</evidence>
<dbReference type="GeneID" id="113425753"/>
<feature type="region of interest" description="Disordered" evidence="2">
    <location>
        <begin position="755"/>
        <end position="812"/>
    </location>
</feature>